<dbReference type="Gene3D" id="1.10.260.40">
    <property type="entry name" value="lambda repressor-like DNA-binding domains"/>
    <property type="match status" value="1"/>
</dbReference>
<keyword evidence="7" id="KW-1185">Reference proteome</keyword>
<dbReference type="Pfam" id="PF00356">
    <property type="entry name" value="LacI"/>
    <property type="match status" value="1"/>
</dbReference>
<dbReference type="SUPFAM" id="SSF53822">
    <property type="entry name" value="Periplasmic binding protein-like I"/>
    <property type="match status" value="1"/>
</dbReference>
<dbReference type="PANTHER" id="PTHR30146:SF109">
    <property type="entry name" value="HTH-TYPE TRANSCRIPTIONAL REGULATOR GALS"/>
    <property type="match status" value="1"/>
</dbReference>
<comment type="caution">
    <text evidence="6">The sequence shown here is derived from an EMBL/GenBank/DDBJ whole genome shotgun (WGS) entry which is preliminary data.</text>
</comment>
<dbReference type="Proteomes" id="UP000587002">
    <property type="component" value="Unassembled WGS sequence"/>
</dbReference>
<dbReference type="AlphaFoldDB" id="A0A853AG88"/>
<reference evidence="6 7" key="1">
    <citation type="submission" date="2020-07" db="EMBL/GenBank/DDBJ databases">
        <title>Sequencing the genomes of 1000 actinobacteria strains.</title>
        <authorList>
            <person name="Klenk H.-P."/>
        </authorList>
    </citation>
    <scope>NUCLEOTIDE SEQUENCE [LARGE SCALE GENOMIC DNA]</scope>
    <source>
        <strain evidence="6 7">DSM 44065</strain>
    </source>
</reference>
<evidence type="ECO:0000256" key="2">
    <source>
        <dbReference type="ARBA" id="ARBA00023125"/>
    </source>
</evidence>
<keyword evidence="1" id="KW-0805">Transcription regulation</keyword>
<dbReference type="InterPro" id="IPR046335">
    <property type="entry name" value="LacI/GalR-like_sensor"/>
</dbReference>
<evidence type="ECO:0000259" key="5">
    <source>
        <dbReference type="PROSITE" id="PS50932"/>
    </source>
</evidence>
<name>A0A853AG88_9PSEU</name>
<dbReference type="CDD" id="cd01392">
    <property type="entry name" value="HTH_LacI"/>
    <property type="match status" value="1"/>
</dbReference>
<feature type="domain" description="HTH lacI-type" evidence="5">
    <location>
        <begin position="2"/>
        <end position="56"/>
    </location>
</feature>
<dbReference type="EMBL" id="JACCFJ010000001">
    <property type="protein sequence ID" value="NYI83572.1"/>
    <property type="molecule type" value="Genomic_DNA"/>
</dbReference>
<evidence type="ECO:0000313" key="6">
    <source>
        <dbReference type="EMBL" id="NYI83572.1"/>
    </source>
</evidence>
<organism evidence="6 7">
    <name type="scientific">Saccharopolyspora hordei</name>
    <dbReference type="NCBI Taxonomy" id="1838"/>
    <lineage>
        <taxon>Bacteria</taxon>
        <taxon>Bacillati</taxon>
        <taxon>Actinomycetota</taxon>
        <taxon>Actinomycetes</taxon>
        <taxon>Pseudonocardiales</taxon>
        <taxon>Pseudonocardiaceae</taxon>
        <taxon>Saccharopolyspora</taxon>
    </lineage>
</organism>
<dbReference type="Pfam" id="PF13377">
    <property type="entry name" value="Peripla_BP_3"/>
    <property type="match status" value="1"/>
</dbReference>
<dbReference type="GO" id="GO:0000976">
    <property type="term" value="F:transcription cis-regulatory region binding"/>
    <property type="evidence" value="ECO:0007669"/>
    <property type="project" value="TreeGrafter"/>
</dbReference>
<dbReference type="GO" id="GO:0003700">
    <property type="term" value="F:DNA-binding transcription factor activity"/>
    <property type="evidence" value="ECO:0007669"/>
    <property type="project" value="TreeGrafter"/>
</dbReference>
<dbReference type="SMART" id="SM00354">
    <property type="entry name" value="HTH_LACI"/>
    <property type="match status" value="1"/>
</dbReference>
<dbReference type="InterPro" id="IPR010982">
    <property type="entry name" value="Lambda_DNA-bd_dom_sf"/>
</dbReference>
<gene>
    <name evidence="6" type="ORF">HNR68_002202</name>
</gene>
<evidence type="ECO:0000256" key="1">
    <source>
        <dbReference type="ARBA" id="ARBA00023015"/>
    </source>
</evidence>
<feature type="compositionally biased region" description="Polar residues" evidence="4">
    <location>
        <begin position="324"/>
        <end position="333"/>
    </location>
</feature>
<dbReference type="SUPFAM" id="SSF47413">
    <property type="entry name" value="lambda repressor-like DNA-binding domains"/>
    <property type="match status" value="1"/>
</dbReference>
<evidence type="ECO:0000313" key="7">
    <source>
        <dbReference type="Proteomes" id="UP000587002"/>
    </source>
</evidence>
<feature type="region of interest" description="Disordered" evidence="4">
    <location>
        <begin position="321"/>
        <end position="363"/>
    </location>
</feature>
<keyword evidence="2" id="KW-0238">DNA-binding</keyword>
<keyword evidence="3" id="KW-0804">Transcription</keyword>
<accession>A0A853AG88</accession>
<dbReference type="InterPro" id="IPR028082">
    <property type="entry name" value="Peripla_BP_I"/>
</dbReference>
<dbReference type="RefSeq" id="WP_179720149.1">
    <property type="nucleotide sequence ID" value="NZ_BAABFH010000001.1"/>
</dbReference>
<proteinExistence type="predicted"/>
<evidence type="ECO:0000256" key="4">
    <source>
        <dbReference type="SAM" id="MobiDB-lite"/>
    </source>
</evidence>
<sequence length="363" mass="39328">MVTSRDVAQLAGVSQMTVSRVLQGSDKVAPATRERVLAAMKEVGYRPHAAARTMRTRRTSTVGVVVADITNPFYPQLLEAVGAALDAAGQRMVLWNAPDPGGSSALQALDEGIVDGLVFTTVTEGSEQLAEAVRRGDPILLLHRGLDSLECDQVTTDNLNGGRAVADYLVTTGHTRIGYLQGPEQTSTARHRERGFRDRLAELGRPLADELTRQAGFAHDRARSAMRELLTQDDPPTAVFCANDLTALGAVDAAVSLGRRVPEDVWVIGYDDIALAAWDSYDITTVRQPIADMARAAVRLLLERIDDRSLPPRKELFPSELVIRSSTANTPAQPENRRPTEAPVHSGIPCVRTLSSQPQDRGL</sequence>
<protein>
    <submittedName>
        <fullName evidence="6">LacI family transcriptional regulator</fullName>
    </submittedName>
</protein>
<dbReference type="InterPro" id="IPR000843">
    <property type="entry name" value="HTH_LacI"/>
</dbReference>
<dbReference type="PANTHER" id="PTHR30146">
    <property type="entry name" value="LACI-RELATED TRANSCRIPTIONAL REPRESSOR"/>
    <property type="match status" value="1"/>
</dbReference>
<feature type="compositionally biased region" description="Polar residues" evidence="4">
    <location>
        <begin position="353"/>
        <end position="363"/>
    </location>
</feature>
<dbReference type="PROSITE" id="PS50932">
    <property type="entry name" value="HTH_LACI_2"/>
    <property type="match status" value="1"/>
</dbReference>
<evidence type="ECO:0000256" key="3">
    <source>
        <dbReference type="ARBA" id="ARBA00023163"/>
    </source>
</evidence>
<dbReference type="CDD" id="cd06278">
    <property type="entry name" value="PBP1_LacI-like"/>
    <property type="match status" value="1"/>
</dbReference>
<dbReference type="Gene3D" id="3.40.50.2300">
    <property type="match status" value="2"/>
</dbReference>